<proteinExistence type="predicted"/>
<dbReference type="EMBL" id="FP929054">
    <property type="protein sequence ID" value="CBL24767.1"/>
    <property type="molecule type" value="Genomic_DNA"/>
</dbReference>
<evidence type="ECO:0000313" key="1">
    <source>
        <dbReference type="EMBL" id="CBL24767.1"/>
    </source>
</evidence>
<protein>
    <submittedName>
        <fullName evidence="1">Uncharacterized protein</fullName>
    </submittedName>
</protein>
<reference evidence="1 2" key="2">
    <citation type="submission" date="2010-03" db="EMBL/GenBank/DDBJ databases">
        <authorList>
            <person name="Pajon A."/>
        </authorList>
    </citation>
    <scope>NUCLEOTIDE SEQUENCE [LARGE SCALE GENOMIC DNA]</scope>
    <source>
        <strain evidence="1 2">A2-162</strain>
    </source>
</reference>
<dbReference type="AlphaFoldDB" id="D4LVF9"/>
<dbReference type="HOGENOM" id="CLU_3408825_0_0_9"/>
<keyword evidence="2" id="KW-1185">Reference proteome</keyword>
<reference evidence="1 2" key="1">
    <citation type="submission" date="2010-03" db="EMBL/GenBank/DDBJ databases">
        <title>The genome sequence of Ruminococcus obeum A2-162.</title>
        <authorList>
            <consortium name="metaHIT consortium -- http://www.metahit.eu/"/>
            <person name="Pajon A."/>
            <person name="Turner K."/>
            <person name="Parkhill J."/>
            <person name="Duncan S."/>
            <person name="Flint H."/>
        </authorList>
    </citation>
    <scope>NUCLEOTIDE SEQUENCE [LARGE SCALE GENOMIC DNA]</scope>
    <source>
        <strain evidence="1 2">A2-162</strain>
    </source>
</reference>
<accession>D4LVF9</accession>
<evidence type="ECO:0000313" key="2">
    <source>
        <dbReference type="Proteomes" id="UP000008955"/>
    </source>
</evidence>
<gene>
    <name evidence="1" type="ORF">CK5_36050</name>
</gene>
<sequence length="29" mass="3583">MISVVIVFLNNIVWKNYMNTRFFYKKEKG</sequence>
<dbReference type="KEGG" id="rob:CK5_36050"/>
<name>D4LVF9_9FIRM</name>
<dbReference type="Proteomes" id="UP000008955">
    <property type="component" value="Chromosome"/>
</dbReference>
<organism evidence="1 2">
    <name type="scientific">Blautia obeum A2-162</name>
    <dbReference type="NCBI Taxonomy" id="657314"/>
    <lineage>
        <taxon>Bacteria</taxon>
        <taxon>Bacillati</taxon>
        <taxon>Bacillota</taxon>
        <taxon>Clostridia</taxon>
        <taxon>Lachnospirales</taxon>
        <taxon>Lachnospiraceae</taxon>
        <taxon>Blautia</taxon>
    </lineage>
</organism>